<proteinExistence type="predicted"/>
<dbReference type="Proteomes" id="UP000799537">
    <property type="component" value="Unassembled WGS sequence"/>
</dbReference>
<sequence>MKSGSKAERTSLSSRDVSKTENLFQRLSVDAAAALAAATAVSPVMTLIDRAVTESAAGQTSIASSVRDSLKSLARQPQTFLFNRPMASMFLLYSLTYLTANTVDTLSSYSENLPASSTTSSTTKFAAVTAVNVGLALYKDATFARSFGSPGSKLRALPASCYVPFIVRDGITLGATFNVPAAIAPSLPEGLEKYMSRLSIAQLAAPAASQFLCTPLHLYGLDLYYRSGKMPLRERFEFVRRMWWSSSVARACRVIPAYGLGGVLNNDARKYMMEKIE</sequence>
<protein>
    <recommendedName>
        <fullName evidence="3">Sequence orphan</fullName>
    </recommendedName>
</protein>
<dbReference type="GO" id="GO:0005739">
    <property type="term" value="C:mitochondrion"/>
    <property type="evidence" value="ECO:0007669"/>
    <property type="project" value="TreeGrafter"/>
</dbReference>
<evidence type="ECO:0000313" key="1">
    <source>
        <dbReference type="EMBL" id="KAF2174013.1"/>
    </source>
</evidence>
<dbReference type="GeneID" id="54563623"/>
<reference evidence="1" key="1">
    <citation type="journal article" date="2020" name="Stud. Mycol.">
        <title>101 Dothideomycetes genomes: a test case for predicting lifestyles and emergence of pathogens.</title>
        <authorList>
            <person name="Haridas S."/>
            <person name="Albert R."/>
            <person name="Binder M."/>
            <person name="Bloem J."/>
            <person name="Labutti K."/>
            <person name="Salamov A."/>
            <person name="Andreopoulos B."/>
            <person name="Baker S."/>
            <person name="Barry K."/>
            <person name="Bills G."/>
            <person name="Bluhm B."/>
            <person name="Cannon C."/>
            <person name="Castanera R."/>
            <person name="Culley D."/>
            <person name="Daum C."/>
            <person name="Ezra D."/>
            <person name="Gonzalez J."/>
            <person name="Henrissat B."/>
            <person name="Kuo A."/>
            <person name="Liang C."/>
            <person name="Lipzen A."/>
            <person name="Lutzoni F."/>
            <person name="Magnuson J."/>
            <person name="Mondo S."/>
            <person name="Nolan M."/>
            <person name="Ohm R."/>
            <person name="Pangilinan J."/>
            <person name="Park H.-J."/>
            <person name="Ramirez L."/>
            <person name="Alfaro M."/>
            <person name="Sun H."/>
            <person name="Tritt A."/>
            <person name="Yoshinaga Y."/>
            <person name="Zwiers L.-H."/>
            <person name="Turgeon B."/>
            <person name="Goodwin S."/>
            <person name="Spatafora J."/>
            <person name="Crous P."/>
            <person name="Grigoriev I."/>
        </authorList>
    </citation>
    <scope>NUCLEOTIDE SEQUENCE</scope>
    <source>
        <strain evidence="1">ATCC 36951</strain>
    </source>
</reference>
<organism evidence="1 2">
    <name type="scientific">Zasmidium cellare ATCC 36951</name>
    <dbReference type="NCBI Taxonomy" id="1080233"/>
    <lineage>
        <taxon>Eukaryota</taxon>
        <taxon>Fungi</taxon>
        <taxon>Dikarya</taxon>
        <taxon>Ascomycota</taxon>
        <taxon>Pezizomycotina</taxon>
        <taxon>Dothideomycetes</taxon>
        <taxon>Dothideomycetidae</taxon>
        <taxon>Mycosphaerellales</taxon>
        <taxon>Mycosphaerellaceae</taxon>
        <taxon>Zasmidium</taxon>
    </lineage>
</organism>
<name>A0A6A6D4F4_ZASCE</name>
<dbReference type="RefSeq" id="XP_033674902.1">
    <property type="nucleotide sequence ID" value="XM_033810351.1"/>
</dbReference>
<dbReference type="EMBL" id="ML993579">
    <property type="protein sequence ID" value="KAF2174013.1"/>
    <property type="molecule type" value="Genomic_DNA"/>
</dbReference>
<accession>A0A6A6D4F4</accession>
<keyword evidence="2" id="KW-1185">Reference proteome</keyword>
<evidence type="ECO:0008006" key="3">
    <source>
        <dbReference type="Google" id="ProtNLM"/>
    </source>
</evidence>
<dbReference type="OrthoDB" id="275936at2759"/>
<evidence type="ECO:0000313" key="2">
    <source>
        <dbReference type="Proteomes" id="UP000799537"/>
    </source>
</evidence>
<dbReference type="InterPro" id="IPR038781">
    <property type="entry name" value="C365.16-ike"/>
</dbReference>
<gene>
    <name evidence="1" type="ORF">M409DRAFT_35131</name>
</gene>
<dbReference type="PANTHER" id="PTHR37845:SF1">
    <property type="entry name" value="SEQUENCE ORPHAN"/>
    <property type="match status" value="1"/>
</dbReference>
<dbReference type="PANTHER" id="PTHR37845">
    <property type="entry name" value="SEQUENCE ORPHAN"/>
    <property type="match status" value="1"/>
</dbReference>
<dbReference type="AlphaFoldDB" id="A0A6A6D4F4"/>